<evidence type="ECO:0000313" key="1">
    <source>
        <dbReference type="EMBL" id="DAD44594.1"/>
    </source>
</evidence>
<dbReference type="Proteomes" id="UP000607653">
    <property type="component" value="Unassembled WGS sequence"/>
</dbReference>
<gene>
    <name evidence="1" type="ORF">HUJ06_002824</name>
</gene>
<dbReference type="EMBL" id="DUZY01000007">
    <property type="protein sequence ID" value="DAD44594.1"/>
    <property type="molecule type" value="Genomic_DNA"/>
</dbReference>
<evidence type="ECO:0000313" key="2">
    <source>
        <dbReference type="Proteomes" id="UP000607653"/>
    </source>
</evidence>
<organism evidence="1 2">
    <name type="scientific">Nelumbo nucifera</name>
    <name type="common">Sacred lotus</name>
    <dbReference type="NCBI Taxonomy" id="4432"/>
    <lineage>
        <taxon>Eukaryota</taxon>
        <taxon>Viridiplantae</taxon>
        <taxon>Streptophyta</taxon>
        <taxon>Embryophyta</taxon>
        <taxon>Tracheophyta</taxon>
        <taxon>Spermatophyta</taxon>
        <taxon>Magnoliopsida</taxon>
        <taxon>Proteales</taxon>
        <taxon>Nelumbonaceae</taxon>
        <taxon>Nelumbo</taxon>
    </lineage>
</organism>
<accession>A0A822ZEH1</accession>
<name>A0A822ZEH1_NELNU</name>
<dbReference type="AlphaFoldDB" id="A0A822ZEH1"/>
<keyword evidence="2" id="KW-1185">Reference proteome</keyword>
<sequence>MGEQEDDETVGFHGFRPISPWDLRLRKTQTGPLVRQEQRRTDDIGTTTTVAATAAGWK</sequence>
<protein>
    <submittedName>
        <fullName evidence="1">Uncharacterized protein</fullName>
    </submittedName>
</protein>
<proteinExistence type="predicted"/>
<reference evidence="1 2" key="1">
    <citation type="journal article" date="2020" name="Mol. Biol. Evol.">
        <title>Distinct Expression and Methylation Patterns for Genes with Different Fates following a Single Whole-Genome Duplication in Flowering Plants.</title>
        <authorList>
            <person name="Shi T."/>
            <person name="Rahmani R.S."/>
            <person name="Gugger P.F."/>
            <person name="Wang M."/>
            <person name="Li H."/>
            <person name="Zhang Y."/>
            <person name="Li Z."/>
            <person name="Wang Q."/>
            <person name="Van de Peer Y."/>
            <person name="Marchal K."/>
            <person name="Chen J."/>
        </authorList>
    </citation>
    <scope>NUCLEOTIDE SEQUENCE [LARGE SCALE GENOMIC DNA]</scope>
    <source>
        <tissue evidence="1">Leaf</tissue>
    </source>
</reference>
<comment type="caution">
    <text evidence="1">The sequence shown here is derived from an EMBL/GenBank/DDBJ whole genome shotgun (WGS) entry which is preliminary data.</text>
</comment>